<dbReference type="Proteomes" id="UP000647183">
    <property type="component" value="Unassembled WGS sequence"/>
</dbReference>
<dbReference type="PRINTS" id="PR01038">
    <property type="entry name" value="TRNASYNTHARG"/>
</dbReference>
<reference evidence="13 14" key="1">
    <citation type="submission" date="2020-08" db="EMBL/GenBank/DDBJ databases">
        <title>A Genomic Blueprint of the Chicken Gut Microbiome.</title>
        <authorList>
            <person name="Gilroy R."/>
            <person name="Ravi A."/>
            <person name="Getino M."/>
            <person name="Pursley I."/>
            <person name="Horton D.L."/>
            <person name="Alikhan N.-F."/>
            <person name="Baker D."/>
            <person name="Gharbi K."/>
            <person name="Hall N."/>
            <person name="Watson M."/>
            <person name="Adriaenssens E.M."/>
            <person name="Foster-Nyarko E."/>
            <person name="Jarju S."/>
            <person name="Secka A."/>
            <person name="Antonio M."/>
            <person name="Oren A."/>
            <person name="Chaudhuri R."/>
            <person name="La Ragione R.M."/>
            <person name="Hildebrand F."/>
            <person name="Pallen M.J."/>
        </authorList>
    </citation>
    <scope>NUCLEOTIDE SEQUENCE [LARGE SCALE GENOMIC DNA]</scope>
    <source>
        <strain evidence="13 14">Sa2BVA3</strain>
    </source>
</reference>
<name>A0ABR8UIZ0_9GAMM</name>
<keyword evidence="2 9" id="KW-0963">Cytoplasm</keyword>
<feature type="domain" description="Arginyl tRNA synthetase N-terminal" evidence="12">
    <location>
        <begin position="3"/>
        <end position="92"/>
    </location>
</feature>
<sequence length="562" mass="61270">MKSTLKALVEQGIAALRDQGILPADLATPDFVIERPKDRAHGDFSSNAAMVLAKPARSNPRAIAQALAAGIPTGGDIAAVEIAGPGFLNFRLAPDAWQRQLREVHAQGDAYGRNASGAGRVAGVEYVSANPTGPLHVGHGRAAVIGDCIARVLDANGWDVKREFYYNDAGVQIENLAKSVQARARGIRPDDAGWPEDGYRGDYIADVARAFLDHESVDVEGQVVKATGDADDIDAIRRFAVAYLRNEQNGDLAAFGVSFDVYFLESSLYADGKVEETVRQLVEGGHAYEDGGALWLRTTAFGDDKDRVMRKSDGTYTYFVPDVAYHLSKWQRGYERAITELGADHHGSLARVKAGLQALDKGIPEGYPEYVLHQMVTVMRGGEEVKLSKRAGSYLTLRDLIDEAGRDATRWFLVARKPDSQLVFDIDLARSQSLDNPVYYVQLSHARICGLLRQLKERGLGFDLDNGLAQALDLDNPATLELVTSISRWPELLAAAGQLLEPHLVAQYLLELAQAFQSYYNDHQFLVDDADVRDGRLALALATRQVLANGLAVLGVQAPEAM</sequence>
<dbReference type="InterPro" id="IPR014729">
    <property type="entry name" value="Rossmann-like_a/b/a_fold"/>
</dbReference>
<evidence type="ECO:0000313" key="14">
    <source>
        <dbReference type="Proteomes" id="UP000647183"/>
    </source>
</evidence>
<gene>
    <name evidence="9" type="primary">argS</name>
    <name evidence="13" type="ORF">H9645_06275</name>
</gene>
<dbReference type="InterPro" id="IPR036695">
    <property type="entry name" value="Arg-tRNA-synth_N_sf"/>
</dbReference>
<dbReference type="EMBL" id="JACSQJ010000002">
    <property type="protein sequence ID" value="MBD7987634.1"/>
    <property type="molecule type" value="Genomic_DNA"/>
</dbReference>
<dbReference type="Gene3D" id="1.10.730.10">
    <property type="entry name" value="Isoleucyl-tRNA Synthetase, Domain 1"/>
    <property type="match status" value="1"/>
</dbReference>
<comment type="subcellular location">
    <subcellularLocation>
        <location evidence="9">Cytoplasm</location>
    </subcellularLocation>
</comment>
<keyword evidence="7 9" id="KW-0030">Aminoacyl-tRNA synthetase</keyword>
<dbReference type="Pfam" id="PF05746">
    <property type="entry name" value="DALR_1"/>
    <property type="match status" value="1"/>
</dbReference>
<dbReference type="RefSeq" id="WP_191728852.1">
    <property type="nucleotide sequence ID" value="NZ_JACSQJ010000002.1"/>
</dbReference>
<evidence type="ECO:0000256" key="8">
    <source>
        <dbReference type="ARBA" id="ARBA00049339"/>
    </source>
</evidence>
<dbReference type="EC" id="6.1.1.19" evidence="9"/>
<evidence type="ECO:0000256" key="4">
    <source>
        <dbReference type="ARBA" id="ARBA00022741"/>
    </source>
</evidence>
<keyword evidence="5 9" id="KW-0067">ATP-binding</keyword>
<accession>A0ABR8UIZ0</accession>
<comment type="catalytic activity">
    <reaction evidence="8 9">
        <text>tRNA(Arg) + L-arginine + ATP = L-arginyl-tRNA(Arg) + AMP + diphosphate</text>
        <dbReference type="Rhea" id="RHEA:20301"/>
        <dbReference type="Rhea" id="RHEA-COMP:9658"/>
        <dbReference type="Rhea" id="RHEA-COMP:9673"/>
        <dbReference type="ChEBI" id="CHEBI:30616"/>
        <dbReference type="ChEBI" id="CHEBI:32682"/>
        <dbReference type="ChEBI" id="CHEBI:33019"/>
        <dbReference type="ChEBI" id="CHEBI:78442"/>
        <dbReference type="ChEBI" id="CHEBI:78513"/>
        <dbReference type="ChEBI" id="CHEBI:456215"/>
        <dbReference type="EC" id="6.1.1.19"/>
    </reaction>
</comment>
<keyword evidence="3 9" id="KW-0436">Ligase</keyword>
<feature type="domain" description="DALR anticodon binding" evidence="11">
    <location>
        <begin position="441"/>
        <end position="562"/>
    </location>
</feature>
<evidence type="ECO:0000256" key="10">
    <source>
        <dbReference type="RuleBase" id="RU363038"/>
    </source>
</evidence>
<dbReference type="CDD" id="cd00671">
    <property type="entry name" value="ArgRS_core"/>
    <property type="match status" value="1"/>
</dbReference>
<comment type="caution">
    <text evidence="13">The sequence shown here is derived from an EMBL/GenBank/DDBJ whole genome shotgun (WGS) entry which is preliminary data.</text>
</comment>
<evidence type="ECO:0000313" key="13">
    <source>
        <dbReference type="EMBL" id="MBD7987634.1"/>
    </source>
</evidence>
<organism evidence="13 14">
    <name type="scientific">Luteimonas colneyensis</name>
    <dbReference type="NCBI Taxonomy" id="2762230"/>
    <lineage>
        <taxon>Bacteria</taxon>
        <taxon>Pseudomonadati</taxon>
        <taxon>Pseudomonadota</taxon>
        <taxon>Gammaproteobacteria</taxon>
        <taxon>Lysobacterales</taxon>
        <taxon>Lysobacteraceae</taxon>
        <taxon>Luteimonas</taxon>
    </lineage>
</organism>
<keyword evidence="6 9" id="KW-0648">Protein biosynthesis</keyword>
<evidence type="ECO:0000256" key="5">
    <source>
        <dbReference type="ARBA" id="ARBA00022840"/>
    </source>
</evidence>
<dbReference type="InterPro" id="IPR001278">
    <property type="entry name" value="Arg-tRNA-ligase"/>
</dbReference>
<dbReference type="GO" id="GO:0004814">
    <property type="term" value="F:arginine-tRNA ligase activity"/>
    <property type="evidence" value="ECO:0007669"/>
    <property type="project" value="UniProtKB-EC"/>
</dbReference>
<dbReference type="HAMAP" id="MF_00123">
    <property type="entry name" value="Arg_tRNA_synth"/>
    <property type="match status" value="1"/>
</dbReference>
<comment type="similarity">
    <text evidence="1 9 10">Belongs to the class-I aminoacyl-tRNA synthetase family.</text>
</comment>
<feature type="short sequence motif" description="'HIGH' region" evidence="9">
    <location>
        <begin position="129"/>
        <end position="139"/>
    </location>
</feature>
<dbReference type="SUPFAM" id="SSF52374">
    <property type="entry name" value="Nucleotidylyl transferase"/>
    <property type="match status" value="1"/>
</dbReference>
<keyword evidence="14" id="KW-1185">Reference proteome</keyword>
<evidence type="ECO:0000256" key="2">
    <source>
        <dbReference type="ARBA" id="ARBA00022490"/>
    </source>
</evidence>
<dbReference type="Gene3D" id="3.40.50.620">
    <property type="entry name" value="HUPs"/>
    <property type="match status" value="1"/>
</dbReference>
<evidence type="ECO:0000256" key="3">
    <source>
        <dbReference type="ARBA" id="ARBA00022598"/>
    </source>
</evidence>
<dbReference type="NCBIfam" id="TIGR00456">
    <property type="entry name" value="argS"/>
    <property type="match status" value="1"/>
</dbReference>
<evidence type="ECO:0000259" key="12">
    <source>
        <dbReference type="SMART" id="SM01016"/>
    </source>
</evidence>
<dbReference type="Gene3D" id="3.30.1360.70">
    <property type="entry name" value="Arginyl tRNA synthetase N-terminal domain"/>
    <property type="match status" value="1"/>
</dbReference>
<proteinExistence type="inferred from homology"/>
<dbReference type="InterPro" id="IPR008909">
    <property type="entry name" value="DALR_anticod-bd"/>
</dbReference>
<dbReference type="PANTHER" id="PTHR11956:SF5">
    <property type="entry name" value="ARGININE--TRNA LIGASE, CYTOPLASMIC"/>
    <property type="match status" value="1"/>
</dbReference>
<dbReference type="Pfam" id="PF03485">
    <property type="entry name" value="Arg_tRNA_synt_N"/>
    <property type="match status" value="1"/>
</dbReference>
<dbReference type="InterPro" id="IPR009080">
    <property type="entry name" value="tRNAsynth_Ia_anticodon-bd"/>
</dbReference>
<protein>
    <recommendedName>
        <fullName evidence="9">Arginine--tRNA ligase</fullName>
        <ecNumber evidence="9">6.1.1.19</ecNumber>
    </recommendedName>
    <alternativeName>
        <fullName evidence="9">Arginyl-tRNA synthetase</fullName>
        <shortName evidence="9">ArgRS</shortName>
    </alternativeName>
</protein>
<dbReference type="SUPFAM" id="SSF55190">
    <property type="entry name" value="Arginyl-tRNA synthetase (ArgRS), N-terminal 'additional' domain"/>
    <property type="match status" value="1"/>
</dbReference>
<evidence type="ECO:0000256" key="6">
    <source>
        <dbReference type="ARBA" id="ARBA00022917"/>
    </source>
</evidence>
<dbReference type="SMART" id="SM00836">
    <property type="entry name" value="DALR_1"/>
    <property type="match status" value="1"/>
</dbReference>
<evidence type="ECO:0000256" key="1">
    <source>
        <dbReference type="ARBA" id="ARBA00005594"/>
    </source>
</evidence>
<keyword evidence="4 9" id="KW-0547">Nucleotide-binding</keyword>
<dbReference type="SMART" id="SM01016">
    <property type="entry name" value="Arg_tRNA_synt_N"/>
    <property type="match status" value="1"/>
</dbReference>
<evidence type="ECO:0000256" key="9">
    <source>
        <dbReference type="HAMAP-Rule" id="MF_00123"/>
    </source>
</evidence>
<comment type="subunit">
    <text evidence="9">Monomer.</text>
</comment>
<dbReference type="Pfam" id="PF00750">
    <property type="entry name" value="tRNA-synt_1d"/>
    <property type="match status" value="1"/>
</dbReference>
<dbReference type="PROSITE" id="PS00178">
    <property type="entry name" value="AA_TRNA_LIGASE_I"/>
    <property type="match status" value="1"/>
</dbReference>
<dbReference type="InterPro" id="IPR035684">
    <property type="entry name" value="ArgRS_core"/>
</dbReference>
<evidence type="ECO:0000259" key="11">
    <source>
        <dbReference type="SMART" id="SM00836"/>
    </source>
</evidence>
<evidence type="ECO:0000256" key="7">
    <source>
        <dbReference type="ARBA" id="ARBA00023146"/>
    </source>
</evidence>
<dbReference type="InterPro" id="IPR005148">
    <property type="entry name" value="Arg-tRNA-synth_N"/>
</dbReference>
<dbReference type="InterPro" id="IPR001412">
    <property type="entry name" value="aa-tRNA-synth_I_CS"/>
</dbReference>
<dbReference type="SUPFAM" id="SSF47323">
    <property type="entry name" value="Anticodon-binding domain of a subclass of class I aminoacyl-tRNA synthetases"/>
    <property type="match status" value="1"/>
</dbReference>
<dbReference type="PANTHER" id="PTHR11956">
    <property type="entry name" value="ARGINYL-TRNA SYNTHETASE"/>
    <property type="match status" value="1"/>
</dbReference>